<keyword evidence="9" id="KW-0812">Transmembrane</keyword>
<evidence type="ECO:0000256" key="16">
    <source>
        <dbReference type="ARBA" id="ARBA00023136"/>
    </source>
</evidence>
<comment type="catalytic activity">
    <reaction evidence="1 20">
        <text>a 1,2-diacyl-sn-glycero-3-phosphocholine + H2O = a 2-acyl-sn-glycero-3-phosphocholine + a fatty acid + H(+)</text>
        <dbReference type="Rhea" id="RHEA:18689"/>
        <dbReference type="ChEBI" id="CHEBI:15377"/>
        <dbReference type="ChEBI" id="CHEBI:15378"/>
        <dbReference type="ChEBI" id="CHEBI:28868"/>
        <dbReference type="ChEBI" id="CHEBI:57643"/>
        <dbReference type="ChEBI" id="CHEBI:57875"/>
        <dbReference type="EC" id="3.1.1.32"/>
    </reaction>
</comment>
<evidence type="ECO:0000256" key="8">
    <source>
        <dbReference type="ARBA" id="ARBA00022452"/>
    </source>
</evidence>
<comment type="catalytic activity">
    <reaction evidence="2 20">
        <text>a 1,2-diacyl-sn-glycero-3-phosphocholine + H2O = a 1-acyl-sn-glycero-3-phosphocholine + a fatty acid + H(+)</text>
        <dbReference type="Rhea" id="RHEA:15801"/>
        <dbReference type="ChEBI" id="CHEBI:15377"/>
        <dbReference type="ChEBI" id="CHEBI:15378"/>
        <dbReference type="ChEBI" id="CHEBI:28868"/>
        <dbReference type="ChEBI" id="CHEBI:57643"/>
        <dbReference type="ChEBI" id="CHEBI:58168"/>
        <dbReference type="EC" id="3.1.1.4"/>
    </reaction>
</comment>
<evidence type="ECO:0000256" key="11">
    <source>
        <dbReference type="ARBA" id="ARBA00022729"/>
    </source>
</evidence>
<evidence type="ECO:0000256" key="3">
    <source>
        <dbReference type="ARBA" id="ARBA00010525"/>
    </source>
</evidence>
<feature type="binding site" description="in dimeric form" evidence="19">
    <location>
        <position position="215"/>
    </location>
    <ligand>
        <name>Ca(2+)</name>
        <dbReference type="ChEBI" id="CHEBI:29108"/>
        <label>1</label>
    </ligand>
</feature>
<evidence type="ECO:0000256" key="1">
    <source>
        <dbReference type="ARBA" id="ARBA00000111"/>
    </source>
</evidence>
<comment type="caution">
    <text evidence="21">The sequence shown here is derived from an EMBL/GenBank/DDBJ whole genome shotgun (WGS) entry which is preliminary data.</text>
</comment>
<dbReference type="Proteomes" id="UP000031977">
    <property type="component" value="Unassembled WGS sequence"/>
</dbReference>
<evidence type="ECO:0000313" key="22">
    <source>
        <dbReference type="Proteomes" id="UP000031977"/>
    </source>
</evidence>
<dbReference type="InterPro" id="IPR036541">
    <property type="entry name" value="PLipase_A1_sf"/>
</dbReference>
<keyword evidence="8" id="KW-1134">Transmembrane beta strand</keyword>
<keyword evidence="13 19" id="KW-0106">Calcium</keyword>
<keyword evidence="14 20" id="KW-0442">Lipid degradation</keyword>
<evidence type="ECO:0000256" key="15">
    <source>
        <dbReference type="ARBA" id="ARBA00023098"/>
    </source>
</evidence>
<organism evidence="21 22">
    <name type="scientific">Vibrio mytili</name>
    <dbReference type="NCBI Taxonomy" id="50718"/>
    <lineage>
        <taxon>Bacteria</taxon>
        <taxon>Pseudomonadati</taxon>
        <taxon>Pseudomonadota</taxon>
        <taxon>Gammaproteobacteria</taxon>
        <taxon>Vibrionales</taxon>
        <taxon>Vibrionaceae</taxon>
        <taxon>Vibrio</taxon>
    </lineage>
</organism>
<dbReference type="GO" id="GO:0009279">
    <property type="term" value="C:cell outer membrane"/>
    <property type="evidence" value="ECO:0007669"/>
    <property type="project" value="UniProtKB-SubCell"/>
</dbReference>
<accession>A0A0C3I854</accession>
<evidence type="ECO:0000256" key="4">
    <source>
        <dbReference type="ARBA" id="ARBA00011702"/>
    </source>
</evidence>
<feature type="binding site" description="in dimeric form" evidence="19">
    <location>
        <position position="170"/>
    </location>
    <ligand>
        <name>Ca(2+)</name>
        <dbReference type="ChEBI" id="CHEBI:29108"/>
        <label>1</label>
    </ligand>
</feature>
<dbReference type="STRING" id="50718.SU60_12850"/>
<dbReference type="SUPFAM" id="SSF56931">
    <property type="entry name" value="Outer membrane phospholipase A (OMPLA)"/>
    <property type="match status" value="1"/>
</dbReference>
<dbReference type="PANTHER" id="PTHR40457:SF1">
    <property type="entry name" value="PHOSPHOLIPASE A1"/>
    <property type="match status" value="1"/>
</dbReference>
<dbReference type="RefSeq" id="WP_041155851.1">
    <property type="nucleotide sequence ID" value="NZ_CBCRVP010000002.1"/>
</dbReference>
<dbReference type="GO" id="GO:0016042">
    <property type="term" value="P:lipid catabolic process"/>
    <property type="evidence" value="ECO:0007669"/>
    <property type="project" value="UniProtKB-KW"/>
</dbReference>
<keyword evidence="11 20" id="KW-0732">Signal</keyword>
<comment type="similarity">
    <text evidence="3 20">Belongs to the phospholipase A1 family.</text>
</comment>
<feature type="active site" description="Proton acceptor" evidence="18">
    <location>
        <position position="205"/>
    </location>
</feature>
<reference evidence="21 22" key="1">
    <citation type="submission" date="2015-01" db="EMBL/GenBank/DDBJ databases">
        <title>Draft genome of Vibrio mytili type strain CAIM 528.</title>
        <authorList>
            <person name="Gonzalez-Castillo A."/>
            <person name="Gomez-Gil B."/>
            <person name="Enciso-Ibarra J."/>
        </authorList>
    </citation>
    <scope>NUCLEOTIDE SEQUENCE [LARGE SCALE GENOMIC DNA]</scope>
    <source>
        <strain evidence="21 22">CAIM 528</strain>
    </source>
</reference>
<keyword evidence="15 20" id="KW-0443">Lipid metabolism</keyword>
<evidence type="ECO:0000256" key="17">
    <source>
        <dbReference type="ARBA" id="ARBA00023237"/>
    </source>
</evidence>
<evidence type="ECO:0000256" key="12">
    <source>
        <dbReference type="ARBA" id="ARBA00022801"/>
    </source>
</evidence>
<evidence type="ECO:0000256" key="19">
    <source>
        <dbReference type="PIRSR" id="PIRSR603187-2"/>
    </source>
</evidence>
<name>A0A0C3I854_9VIBR</name>
<feature type="chain" id="PRO_5019616359" description="Phospholipase A1" evidence="20">
    <location>
        <begin position="22"/>
        <end position="342"/>
    </location>
</feature>
<dbReference type="PANTHER" id="PTHR40457">
    <property type="entry name" value="PHOSPHOLIPASE A1"/>
    <property type="match status" value="1"/>
</dbReference>
<feature type="signal peptide" evidence="20">
    <location>
        <begin position="1"/>
        <end position="21"/>
    </location>
</feature>
<evidence type="ECO:0000256" key="5">
    <source>
        <dbReference type="ARBA" id="ARBA00013179"/>
    </source>
</evidence>
<dbReference type="EC" id="3.1.1.32" evidence="5 20"/>
<dbReference type="PRINTS" id="PR01486">
    <property type="entry name" value="PHPHLIPASEA1"/>
</dbReference>
<protein>
    <recommendedName>
        <fullName evidence="7 20">Phospholipase A1</fullName>
        <ecNumber evidence="5 20">3.1.1.32</ecNumber>
        <ecNumber evidence="6 20">3.1.1.4</ecNumber>
    </recommendedName>
    <alternativeName>
        <fullName evidence="20">Phosphatidylcholine 1-acylhydrolase</fullName>
    </alternativeName>
</protein>
<keyword evidence="16" id="KW-0472">Membrane</keyword>
<dbReference type="Pfam" id="PF02253">
    <property type="entry name" value="PLA1"/>
    <property type="match status" value="1"/>
</dbReference>
<comment type="function">
    <text evidence="20">Hydrolysis of phosphatidylcholine with phospholipase A2 (EC 3.1.1.4) and phospholipase A1 (EC 3.1.1.32) activities.</text>
</comment>
<evidence type="ECO:0000313" key="21">
    <source>
        <dbReference type="EMBL" id="KIN10507.1"/>
    </source>
</evidence>
<feature type="binding site" description="in dimeric form" evidence="19">
    <location>
        <position position="257"/>
    </location>
    <ligand>
        <name>Ca(2+)</name>
        <dbReference type="ChEBI" id="CHEBI:29108"/>
        <label>1</label>
    </ligand>
</feature>
<dbReference type="InterPro" id="IPR003187">
    <property type="entry name" value="PLipase_A1"/>
</dbReference>
<dbReference type="GO" id="GO:0004623">
    <property type="term" value="F:phospholipase A2 activity"/>
    <property type="evidence" value="ECO:0007669"/>
    <property type="project" value="UniProtKB-EC"/>
</dbReference>
<dbReference type="AlphaFoldDB" id="A0A0C3I854"/>
<evidence type="ECO:0000256" key="7">
    <source>
        <dbReference type="ARBA" id="ARBA00021726"/>
    </source>
</evidence>
<keyword evidence="22" id="KW-1185">Reference proteome</keyword>
<comment type="subunit">
    <text evidence="4 20">Homodimer; dimerization is reversible, and the dimeric form is the active one.</text>
</comment>
<evidence type="ECO:0000256" key="2">
    <source>
        <dbReference type="ARBA" id="ARBA00001604"/>
    </source>
</evidence>
<feature type="active site" description="Nucleophile" evidence="18">
    <location>
        <position position="207"/>
    </location>
</feature>
<evidence type="ECO:0000256" key="10">
    <source>
        <dbReference type="ARBA" id="ARBA00022723"/>
    </source>
</evidence>
<comment type="cofactor">
    <cofactor evidence="20">
        <name>Ca(2+)</name>
        <dbReference type="ChEBI" id="CHEBI:29108"/>
    </cofactor>
    <text evidence="20">Binds 1 Ca(2+) ion per monomer. In the dimeric form the Ca(2+) is bound by different amino acids with binding of each Ca(2+) shared with ligands coming from each monomer. The Ca(2+) ion may have a role in catalysis.</text>
</comment>
<evidence type="ECO:0000256" key="14">
    <source>
        <dbReference type="ARBA" id="ARBA00022963"/>
    </source>
</evidence>
<dbReference type="EMBL" id="JXOK01000049">
    <property type="protein sequence ID" value="KIN10507.1"/>
    <property type="molecule type" value="Genomic_DNA"/>
</dbReference>
<dbReference type="Gene3D" id="2.40.230.10">
    <property type="entry name" value="Phospholipase A1"/>
    <property type="match status" value="1"/>
</dbReference>
<evidence type="ECO:0000256" key="18">
    <source>
        <dbReference type="PIRSR" id="PIRSR603187-1"/>
    </source>
</evidence>
<proteinExistence type="inferred from homology"/>
<sequence length="342" mass="38934">MASKVAGISALSLLVAPFAMGEPASAYELCLLDAIKQGSGEETIANIREQCELDAITDTVAVESETTIAEAPQDNLAEKRLEAEKQTAFEPFSLVAHRINYILPITYSDRVNKKAYEDTKYGDEIRKEEAEFQISFKVPMNYNDLLFDGDSLFFGITLKSFWQVYTGSASRPFRETNYRPEIFYYTPTEWKPFDGSTWLGFGVEHESNGQKQDLSRSWNRVYANFTFGKENFVATFQPWWRIPEDEKSFADDPNGDDNPDIEDYMGHFELTSAYKWNGYEFTFLGRQNFETHKGFAELGVLFPIWGKVQGYAQYSTGYGKSLIDYNHDQQRIGLGIAISGVL</sequence>
<dbReference type="CDD" id="cd00541">
    <property type="entry name" value="OMPLA"/>
    <property type="match status" value="1"/>
</dbReference>
<dbReference type="GO" id="GO:0008970">
    <property type="term" value="F:phospholipase A1 activity"/>
    <property type="evidence" value="ECO:0007669"/>
    <property type="project" value="UniProtKB-EC"/>
</dbReference>
<gene>
    <name evidence="21" type="ORF">SU60_12850</name>
</gene>
<keyword evidence="12 20" id="KW-0378">Hydrolase</keyword>
<dbReference type="EC" id="3.1.1.4" evidence="6 20"/>
<evidence type="ECO:0000256" key="6">
    <source>
        <dbReference type="ARBA" id="ARBA00013278"/>
    </source>
</evidence>
<dbReference type="GO" id="GO:0005509">
    <property type="term" value="F:calcium ion binding"/>
    <property type="evidence" value="ECO:0007669"/>
    <property type="project" value="TreeGrafter"/>
</dbReference>
<evidence type="ECO:0000256" key="20">
    <source>
        <dbReference type="RuleBase" id="RU366027"/>
    </source>
</evidence>
<comment type="subcellular location">
    <subcellularLocation>
        <location evidence="20">Cell outer membrane</location>
        <topology evidence="20">Multi-pass membrane protein</topology>
    </subcellularLocation>
    <text evidence="20">One of the very few enzymes located there.</text>
</comment>
<keyword evidence="10 19" id="KW-0479">Metal-binding</keyword>
<evidence type="ECO:0000256" key="13">
    <source>
        <dbReference type="ARBA" id="ARBA00022837"/>
    </source>
</evidence>
<evidence type="ECO:0000256" key="9">
    <source>
        <dbReference type="ARBA" id="ARBA00022692"/>
    </source>
</evidence>
<keyword evidence="17 20" id="KW-0998">Cell outer membrane</keyword>